<keyword evidence="4 7" id="KW-0812">Transmembrane</keyword>
<feature type="transmembrane region" description="Helical" evidence="7">
    <location>
        <begin position="404"/>
        <end position="423"/>
    </location>
</feature>
<dbReference type="GO" id="GO:0012505">
    <property type="term" value="C:endomembrane system"/>
    <property type="evidence" value="ECO:0007669"/>
    <property type="project" value="UniProtKB-SubCell"/>
</dbReference>
<evidence type="ECO:0000256" key="1">
    <source>
        <dbReference type="ARBA" id="ARBA00004127"/>
    </source>
</evidence>
<dbReference type="Proteomes" id="UP000054596">
    <property type="component" value="Unassembled WGS sequence"/>
</dbReference>
<evidence type="ECO:0000256" key="7">
    <source>
        <dbReference type="SAM" id="Phobius"/>
    </source>
</evidence>
<feature type="transmembrane region" description="Helical" evidence="7">
    <location>
        <begin position="85"/>
        <end position="108"/>
    </location>
</feature>
<dbReference type="InterPro" id="IPR036259">
    <property type="entry name" value="MFS_trans_sf"/>
</dbReference>
<dbReference type="PROSITE" id="PS50850">
    <property type="entry name" value="MFS"/>
    <property type="match status" value="1"/>
</dbReference>
<organism evidence="9 10">
    <name type="scientific">Caballeronia glebae</name>
    <dbReference type="NCBI Taxonomy" id="1777143"/>
    <lineage>
        <taxon>Bacteria</taxon>
        <taxon>Pseudomonadati</taxon>
        <taxon>Pseudomonadota</taxon>
        <taxon>Betaproteobacteria</taxon>
        <taxon>Burkholderiales</taxon>
        <taxon>Burkholderiaceae</taxon>
        <taxon>Caballeronia</taxon>
    </lineage>
</organism>
<comment type="similarity">
    <text evidence="2">Belongs to the major facilitator superfamily.</text>
</comment>
<evidence type="ECO:0000259" key="8">
    <source>
        <dbReference type="PROSITE" id="PS50850"/>
    </source>
</evidence>
<feature type="transmembrane region" description="Helical" evidence="7">
    <location>
        <begin position="56"/>
        <end position="78"/>
    </location>
</feature>
<dbReference type="Gene3D" id="1.20.1250.20">
    <property type="entry name" value="MFS general substrate transporter like domains"/>
    <property type="match status" value="2"/>
</dbReference>
<keyword evidence="6 7" id="KW-0472">Membrane</keyword>
<keyword evidence="3" id="KW-0813">Transport</keyword>
<comment type="caution">
    <text evidence="9">The sequence shown here is derived from an EMBL/GenBank/DDBJ whole genome shotgun (WGS) entry which is preliminary data.</text>
</comment>
<evidence type="ECO:0000256" key="5">
    <source>
        <dbReference type="ARBA" id="ARBA00022989"/>
    </source>
</evidence>
<dbReference type="STRING" id="1777143.AWB82_01673"/>
<dbReference type="SUPFAM" id="SSF103473">
    <property type="entry name" value="MFS general substrate transporter"/>
    <property type="match status" value="1"/>
</dbReference>
<dbReference type="GO" id="GO:0022857">
    <property type="term" value="F:transmembrane transporter activity"/>
    <property type="evidence" value="ECO:0007669"/>
    <property type="project" value="InterPro"/>
</dbReference>
<sequence>MSNEGLGRAGVRAQFLIALLAMFTCGVCDALCAGLAADLQRAYLDGIDRAHSATMIANALGCSFLGFTVMLIVCSLLLDKVGMKAMLLFSGVLFLLASLTLAYCGTLGEGRSVYYLIVAGMFLGGAAHAVVEGTVNPLMGTLFPKGSTHYMSMLHAYYPAGLITGGVLSVMSNPATLSWHYLFLVIAAITGVYTFMTFGRQFAGTTSTLLGVNFRNQFVELLKRPSFFMWFGIMLFTATMEIAPREWIDVTLSNVVGMRGILIVVYVAALQFVGRHFAGFFETRLSVEGLLAVSAVLCAAGLFGLGYAHSPATALVAATLWGFGICYVWPVMLSIATDRYPRAGAIGVGFMGIAGSISIYVAMPFLGRIVDAAKLKAAGGPAALAAMTAEQVQEISRQAASDSFLLVGAIPAALVIVFAVLWMRRDKRAMPGAAGVYDA</sequence>
<dbReference type="OrthoDB" id="9783757at2"/>
<accession>A0A158A3S5</accession>
<feature type="transmembrane region" description="Helical" evidence="7">
    <location>
        <begin position="156"/>
        <end position="173"/>
    </location>
</feature>
<evidence type="ECO:0000256" key="3">
    <source>
        <dbReference type="ARBA" id="ARBA00022448"/>
    </source>
</evidence>
<keyword evidence="10" id="KW-1185">Reference proteome</keyword>
<feature type="transmembrane region" description="Helical" evidence="7">
    <location>
        <begin position="15"/>
        <end position="36"/>
    </location>
</feature>
<feature type="transmembrane region" description="Helical" evidence="7">
    <location>
        <begin position="227"/>
        <end position="244"/>
    </location>
</feature>
<reference evidence="9" key="1">
    <citation type="submission" date="2016-01" db="EMBL/GenBank/DDBJ databases">
        <authorList>
            <person name="Peeters C."/>
        </authorList>
    </citation>
    <scope>NUCLEOTIDE SEQUENCE [LARGE SCALE GENOMIC DNA]</scope>
    <source>
        <strain evidence="9">LMG 29325</strain>
    </source>
</reference>
<dbReference type="GO" id="GO:0016020">
    <property type="term" value="C:membrane"/>
    <property type="evidence" value="ECO:0007669"/>
    <property type="project" value="TreeGrafter"/>
</dbReference>
<feature type="transmembrane region" description="Helical" evidence="7">
    <location>
        <begin position="179"/>
        <end position="198"/>
    </location>
</feature>
<name>A0A158A3S5_9BURK</name>
<keyword evidence="5 7" id="KW-1133">Transmembrane helix</keyword>
<feature type="transmembrane region" description="Helical" evidence="7">
    <location>
        <begin position="314"/>
        <end position="333"/>
    </location>
</feature>
<dbReference type="Pfam" id="PF07690">
    <property type="entry name" value="MFS_1"/>
    <property type="match status" value="1"/>
</dbReference>
<feature type="transmembrane region" description="Helical" evidence="7">
    <location>
        <begin position="345"/>
        <end position="366"/>
    </location>
</feature>
<evidence type="ECO:0000256" key="4">
    <source>
        <dbReference type="ARBA" id="ARBA00022692"/>
    </source>
</evidence>
<dbReference type="PANTHER" id="PTHR23514:SF3">
    <property type="entry name" value="BYPASS OF STOP CODON PROTEIN 6"/>
    <property type="match status" value="1"/>
</dbReference>
<protein>
    <submittedName>
        <fullName evidence="9">Major Facilitator Superfamily protein</fullName>
    </submittedName>
</protein>
<evidence type="ECO:0000256" key="6">
    <source>
        <dbReference type="ARBA" id="ARBA00023136"/>
    </source>
</evidence>
<evidence type="ECO:0000256" key="2">
    <source>
        <dbReference type="ARBA" id="ARBA00008335"/>
    </source>
</evidence>
<dbReference type="RefSeq" id="WP_086966677.1">
    <property type="nucleotide sequence ID" value="NZ_FCOJ02000009.1"/>
</dbReference>
<dbReference type="InterPro" id="IPR051788">
    <property type="entry name" value="MFS_Transporter"/>
</dbReference>
<evidence type="ECO:0000313" key="9">
    <source>
        <dbReference type="EMBL" id="SAK52472.1"/>
    </source>
</evidence>
<evidence type="ECO:0000313" key="10">
    <source>
        <dbReference type="Proteomes" id="UP000054596"/>
    </source>
</evidence>
<feature type="transmembrane region" description="Helical" evidence="7">
    <location>
        <begin position="114"/>
        <end position="135"/>
    </location>
</feature>
<dbReference type="AlphaFoldDB" id="A0A158A3S5"/>
<proteinExistence type="inferred from homology"/>
<feature type="transmembrane region" description="Helical" evidence="7">
    <location>
        <begin position="285"/>
        <end position="308"/>
    </location>
</feature>
<dbReference type="EMBL" id="FCOJ02000009">
    <property type="protein sequence ID" value="SAK52472.1"/>
    <property type="molecule type" value="Genomic_DNA"/>
</dbReference>
<feature type="transmembrane region" description="Helical" evidence="7">
    <location>
        <begin position="256"/>
        <end position="273"/>
    </location>
</feature>
<feature type="domain" description="Major facilitator superfamily (MFS) profile" evidence="8">
    <location>
        <begin position="14"/>
        <end position="426"/>
    </location>
</feature>
<comment type="subcellular location">
    <subcellularLocation>
        <location evidence="1">Endomembrane system</location>
        <topology evidence="1">Multi-pass membrane protein</topology>
    </subcellularLocation>
</comment>
<dbReference type="PANTHER" id="PTHR23514">
    <property type="entry name" value="BYPASS OF STOP CODON PROTEIN 6"/>
    <property type="match status" value="1"/>
</dbReference>
<gene>
    <name evidence="9" type="ORF">AWB82_01673</name>
</gene>
<dbReference type="InterPro" id="IPR011701">
    <property type="entry name" value="MFS"/>
</dbReference>
<dbReference type="InterPro" id="IPR020846">
    <property type="entry name" value="MFS_dom"/>
</dbReference>